<evidence type="ECO:0000313" key="13">
    <source>
        <dbReference type="Proteomes" id="UP000315995"/>
    </source>
</evidence>
<feature type="transmembrane region" description="Helical" evidence="10">
    <location>
        <begin position="156"/>
        <end position="178"/>
    </location>
</feature>
<keyword evidence="3" id="KW-1003">Cell membrane</keyword>
<keyword evidence="13" id="KW-1185">Reference proteome</keyword>
<feature type="domain" description="MotA/TolQ/ExbB proton channel" evidence="11">
    <location>
        <begin position="70"/>
        <end position="194"/>
    </location>
</feature>
<evidence type="ECO:0000256" key="5">
    <source>
        <dbReference type="ARBA" id="ARBA00022927"/>
    </source>
</evidence>
<dbReference type="InterPro" id="IPR002898">
    <property type="entry name" value="MotA_ExbB_proton_chnl"/>
</dbReference>
<evidence type="ECO:0000256" key="9">
    <source>
        <dbReference type="SAM" id="MobiDB-lite"/>
    </source>
</evidence>
<dbReference type="PANTHER" id="PTHR30625">
    <property type="entry name" value="PROTEIN TOLQ"/>
    <property type="match status" value="1"/>
</dbReference>
<keyword evidence="2 8" id="KW-0813">Transport</keyword>
<comment type="similarity">
    <text evidence="8">Belongs to the exbB/tolQ family.</text>
</comment>
<dbReference type="GO" id="GO:0005886">
    <property type="term" value="C:plasma membrane"/>
    <property type="evidence" value="ECO:0007669"/>
    <property type="project" value="UniProtKB-SubCell"/>
</dbReference>
<evidence type="ECO:0000256" key="7">
    <source>
        <dbReference type="ARBA" id="ARBA00023136"/>
    </source>
</evidence>
<feature type="region of interest" description="Disordered" evidence="9">
    <location>
        <begin position="212"/>
        <end position="240"/>
    </location>
</feature>
<gene>
    <name evidence="12" type="ORF">FIV42_20025</name>
</gene>
<keyword evidence="4 10" id="KW-0812">Transmembrane</keyword>
<evidence type="ECO:0000256" key="1">
    <source>
        <dbReference type="ARBA" id="ARBA00004651"/>
    </source>
</evidence>
<accession>A0A5B8YEV7</accession>
<protein>
    <submittedName>
        <fullName evidence="12">MotA/TolQ/ExbB proton channel family protein</fullName>
    </submittedName>
</protein>
<dbReference type="PANTHER" id="PTHR30625:SF15">
    <property type="entry name" value="BIOPOLYMER TRANSPORT PROTEIN EXBB"/>
    <property type="match status" value="1"/>
</dbReference>
<evidence type="ECO:0000256" key="10">
    <source>
        <dbReference type="SAM" id="Phobius"/>
    </source>
</evidence>
<evidence type="ECO:0000256" key="3">
    <source>
        <dbReference type="ARBA" id="ARBA00022475"/>
    </source>
</evidence>
<dbReference type="EMBL" id="CP041186">
    <property type="protein sequence ID" value="QDG52947.1"/>
    <property type="molecule type" value="Genomic_DNA"/>
</dbReference>
<evidence type="ECO:0000313" key="12">
    <source>
        <dbReference type="EMBL" id="QDG52947.1"/>
    </source>
</evidence>
<evidence type="ECO:0000256" key="2">
    <source>
        <dbReference type="ARBA" id="ARBA00022448"/>
    </source>
</evidence>
<evidence type="ECO:0000256" key="6">
    <source>
        <dbReference type="ARBA" id="ARBA00022989"/>
    </source>
</evidence>
<feature type="transmembrane region" description="Helical" evidence="10">
    <location>
        <begin position="12"/>
        <end position="30"/>
    </location>
</feature>
<dbReference type="RefSeq" id="WP_141199408.1">
    <property type="nucleotide sequence ID" value="NZ_CP041186.1"/>
</dbReference>
<dbReference type="OrthoDB" id="4045at2"/>
<evidence type="ECO:0000259" key="11">
    <source>
        <dbReference type="Pfam" id="PF01618"/>
    </source>
</evidence>
<dbReference type="Pfam" id="PF01618">
    <property type="entry name" value="MotA_ExbB"/>
    <property type="match status" value="1"/>
</dbReference>
<dbReference type="Proteomes" id="UP000315995">
    <property type="component" value="Chromosome"/>
</dbReference>
<organism evidence="12 13">
    <name type="scientific">Persicimonas caeni</name>
    <dbReference type="NCBI Taxonomy" id="2292766"/>
    <lineage>
        <taxon>Bacteria</taxon>
        <taxon>Deltaproteobacteria</taxon>
        <taxon>Bradymonadales</taxon>
        <taxon>Bradymonadaceae</taxon>
        <taxon>Persicimonas</taxon>
    </lineage>
</organism>
<comment type="subcellular location">
    <subcellularLocation>
        <location evidence="1">Cell membrane</location>
        <topology evidence="1">Multi-pass membrane protein</topology>
    </subcellularLocation>
    <subcellularLocation>
        <location evidence="8">Membrane</location>
        <topology evidence="8">Multi-pass membrane protein</topology>
    </subcellularLocation>
</comment>
<proteinExistence type="inferred from homology"/>
<evidence type="ECO:0000256" key="4">
    <source>
        <dbReference type="ARBA" id="ARBA00022692"/>
    </source>
</evidence>
<feature type="compositionally biased region" description="Polar residues" evidence="9">
    <location>
        <begin position="228"/>
        <end position="240"/>
    </location>
</feature>
<dbReference type="GO" id="GO:0017038">
    <property type="term" value="P:protein import"/>
    <property type="evidence" value="ECO:0007669"/>
    <property type="project" value="TreeGrafter"/>
</dbReference>
<feature type="transmembrane region" description="Helical" evidence="10">
    <location>
        <begin position="112"/>
        <end position="136"/>
    </location>
</feature>
<accession>A0A4Y6PY67</accession>
<keyword evidence="7 10" id="KW-0472">Membrane</keyword>
<name>A0A4Y6PY67_PERCE</name>
<dbReference type="AlphaFoldDB" id="A0A4Y6PY67"/>
<dbReference type="InterPro" id="IPR050790">
    <property type="entry name" value="ExbB/TolQ_transport"/>
</dbReference>
<evidence type="ECO:0000256" key="8">
    <source>
        <dbReference type="RuleBase" id="RU004057"/>
    </source>
</evidence>
<keyword evidence="6 10" id="KW-1133">Transmembrane helix</keyword>
<keyword evidence="5 8" id="KW-0653">Protein transport</keyword>
<reference evidence="12 13" key="1">
    <citation type="submission" date="2019-06" db="EMBL/GenBank/DDBJ databases">
        <title>Persicimonas caeni gen. nov., sp. nov., a predatory bacterium isolated from solar saltern.</title>
        <authorList>
            <person name="Wang S."/>
        </authorList>
    </citation>
    <scope>NUCLEOTIDE SEQUENCE [LARGE SCALE GENOMIC DNA]</scope>
    <source>
        <strain evidence="12 13">YN101</strain>
    </source>
</reference>
<sequence>MTEVYEFLAKGGWLMIPILGSSVIGLAFFLERLWALQRAKIVPPRFVEVVKKMLRERRFDEAEGLCQTNEAPIAAMLEAGIQHAGCERDVIKEVMLEKGEREMFFMERFTNALGSIATVAPLMGLLGTVVGMISVFQRVVNQAGAGGAVDAGALAAGIWEALITTAAGLTVAIPIYLGHRYIMGLIDRYAVEMEDISLTALDYLVPEGQAGRVRHTPVETSEEDADATATNGQLTPQEAE</sequence>